<sequence>MDPRLLKLSDVLLTYSLKIKKGDKLLISGGESTLPLIKAVYKRAIELGAYPQVDIGVEDLTEILLKYGSEDQITYTPESLKRAFETVDAVLTIWGDKNTRFLTNVDASKMKLRSRGRRELMEIFHERMAKGELRWCGTQFPTHANAQEASMSLSEYEDFVYGAGFIDEDDPVAKWMNIRDEQQKICDFLNTKETLRIVSKDTDITMSIKGRKWINCCGEENFPDGEVFTSPIEDSVNGHIRFSFPGIYAGREIEDIYLEFKDGKVVNAKAAKGEDLLLELLETDEGAKFLGEVAVGTNYGIQKFTKNMLFDEKIGGTVHLAIGRGFPEAGGQNVSSIHWDMLCDMKEEGKIFADGELIYEKGQFLIK</sequence>
<keyword evidence="11" id="KW-1185">Reference proteome</keyword>
<dbReference type="GO" id="GO:0046872">
    <property type="term" value="F:metal ion binding"/>
    <property type="evidence" value="ECO:0007669"/>
    <property type="project" value="UniProtKB-KW"/>
</dbReference>
<comment type="cofactor">
    <cofactor evidence="1">
        <name>Co(2+)</name>
        <dbReference type="ChEBI" id="CHEBI:48828"/>
    </cofactor>
</comment>
<dbReference type="PANTHER" id="PTHR34448:SF1">
    <property type="entry name" value="BLL6088 PROTEIN"/>
    <property type="match status" value="1"/>
</dbReference>
<dbReference type="Gene3D" id="3.40.1830.10">
    <property type="entry name" value="Thermophilic metalloprotease (M29)"/>
    <property type="match status" value="1"/>
</dbReference>
<evidence type="ECO:0000313" key="11">
    <source>
        <dbReference type="Proteomes" id="UP000007652"/>
    </source>
</evidence>
<evidence type="ECO:0000256" key="1">
    <source>
        <dbReference type="ARBA" id="ARBA00001941"/>
    </source>
</evidence>
<evidence type="ECO:0000256" key="4">
    <source>
        <dbReference type="ARBA" id="ARBA00008236"/>
    </source>
</evidence>
<dbReference type="GO" id="GO:0008237">
    <property type="term" value="F:metallopeptidase activity"/>
    <property type="evidence" value="ECO:0007669"/>
    <property type="project" value="UniProtKB-KW"/>
</dbReference>
<dbReference type="EMBL" id="CAKP01000036">
    <property type="protein sequence ID" value="CCJ32842.1"/>
    <property type="molecule type" value="Genomic_DNA"/>
</dbReference>
<comment type="similarity">
    <text evidence="4">Belongs to the peptidase M29 family.</text>
</comment>
<dbReference type="STRING" id="857293.CAAU_0758"/>
<keyword evidence="6" id="KW-0645">Protease</keyword>
<organism evidence="10 11">
    <name type="scientific">Caloramator australicus RC3</name>
    <dbReference type="NCBI Taxonomy" id="857293"/>
    <lineage>
        <taxon>Bacteria</taxon>
        <taxon>Bacillati</taxon>
        <taxon>Bacillota</taxon>
        <taxon>Clostridia</taxon>
        <taxon>Eubacteriales</taxon>
        <taxon>Clostridiaceae</taxon>
        <taxon>Caloramator</taxon>
    </lineage>
</organism>
<dbReference type="Proteomes" id="UP000007652">
    <property type="component" value="Unassembled WGS sequence"/>
</dbReference>
<dbReference type="Pfam" id="PF02073">
    <property type="entry name" value="Peptidase_M29"/>
    <property type="match status" value="1"/>
</dbReference>
<evidence type="ECO:0000256" key="9">
    <source>
        <dbReference type="ARBA" id="ARBA00023049"/>
    </source>
</evidence>
<dbReference type="InterPro" id="IPR035097">
    <property type="entry name" value="M29_N-terminal"/>
</dbReference>
<evidence type="ECO:0000313" key="10">
    <source>
        <dbReference type="EMBL" id="CCJ32842.1"/>
    </source>
</evidence>
<dbReference type="PANTHER" id="PTHR34448">
    <property type="entry name" value="AMINOPEPTIDASE"/>
    <property type="match status" value="1"/>
</dbReference>
<keyword evidence="7" id="KW-0479">Metal-binding</keyword>
<accession>I7LID1</accession>
<keyword evidence="8" id="KW-0378">Hydrolase</keyword>
<dbReference type="RefSeq" id="WP_008908118.1">
    <property type="nucleotide sequence ID" value="NZ_CAKP01000036.1"/>
</dbReference>
<evidence type="ECO:0000256" key="5">
    <source>
        <dbReference type="ARBA" id="ARBA00022438"/>
    </source>
</evidence>
<proteinExistence type="inferred from homology"/>
<comment type="caution">
    <text evidence="10">The sequence shown here is derived from an EMBL/GenBank/DDBJ whole genome shotgun (WGS) entry which is preliminary data.</text>
</comment>
<comment type="cofactor">
    <cofactor evidence="3">
        <name>Zn(2+)</name>
        <dbReference type="ChEBI" id="CHEBI:29105"/>
    </cofactor>
</comment>
<dbReference type="InterPro" id="IPR000787">
    <property type="entry name" value="Peptidase_M29"/>
</dbReference>
<evidence type="ECO:0000256" key="2">
    <source>
        <dbReference type="ARBA" id="ARBA00001946"/>
    </source>
</evidence>
<comment type="cofactor">
    <cofactor evidence="2">
        <name>Mg(2+)</name>
        <dbReference type="ChEBI" id="CHEBI:18420"/>
    </cofactor>
</comment>
<name>I7LID1_9CLOT</name>
<dbReference type="SUPFAM" id="SSF144052">
    <property type="entry name" value="Thermophilic metalloprotease-like"/>
    <property type="match status" value="1"/>
</dbReference>
<dbReference type="OrthoDB" id="9803993at2"/>
<gene>
    <name evidence="10" type="ORF">CAAU_0758</name>
</gene>
<dbReference type="GO" id="GO:0004177">
    <property type="term" value="F:aminopeptidase activity"/>
    <property type="evidence" value="ECO:0007669"/>
    <property type="project" value="UniProtKB-KW"/>
</dbReference>
<dbReference type="eggNOG" id="COG2309">
    <property type="taxonomic scope" value="Bacteria"/>
</dbReference>
<evidence type="ECO:0000256" key="7">
    <source>
        <dbReference type="ARBA" id="ARBA00022723"/>
    </source>
</evidence>
<protein>
    <submittedName>
        <fullName evidence="10">Aminopeptidase</fullName>
    </submittedName>
</protein>
<dbReference type="PRINTS" id="PR00919">
    <property type="entry name" value="THERMOPTASE"/>
</dbReference>
<dbReference type="InterPro" id="IPR052170">
    <property type="entry name" value="M29_Exopeptidase"/>
</dbReference>
<dbReference type="AlphaFoldDB" id="I7LID1"/>
<keyword evidence="9" id="KW-0482">Metalloprotease</keyword>
<reference evidence="10 11" key="1">
    <citation type="journal article" date="2011" name="J. Bacteriol.">
        <title>Draft genome sequence of Caloramator australicus strain RC3T, a thermoanaerobe from the Great Artesian Basin of Australia.</title>
        <authorList>
            <person name="Ogg C.D."/>
            <person name="Patel B.K.C."/>
        </authorList>
    </citation>
    <scope>NUCLEOTIDE SEQUENCE [LARGE SCALE GENOMIC DNA]</scope>
    <source>
        <strain evidence="10 11">RC3</strain>
    </source>
</reference>
<evidence type="ECO:0000256" key="8">
    <source>
        <dbReference type="ARBA" id="ARBA00022801"/>
    </source>
</evidence>
<evidence type="ECO:0000256" key="6">
    <source>
        <dbReference type="ARBA" id="ARBA00022670"/>
    </source>
</evidence>
<dbReference type="GO" id="GO:0006508">
    <property type="term" value="P:proteolysis"/>
    <property type="evidence" value="ECO:0007669"/>
    <property type="project" value="UniProtKB-KW"/>
</dbReference>
<keyword evidence="5 10" id="KW-0031">Aminopeptidase</keyword>
<evidence type="ECO:0000256" key="3">
    <source>
        <dbReference type="ARBA" id="ARBA00001947"/>
    </source>
</evidence>